<dbReference type="InterPro" id="IPR050784">
    <property type="entry name" value="IAP"/>
</dbReference>
<gene>
    <name evidence="1" type="ORF">LPLAT_LOCUS13612</name>
</gene>
<dbReference type="Pfam" id="PF00653">
    <property type="entry name" value="BIR"/>
    <property type="match status" value="2"/>
</dbReference>
<proteinExistence type="predicted"/>
<evidence type="ECO:0000313" key="2">
    <source>
        <dbReference type="Proteomes" id="UP001497644"/>
    </source>
</evidence>
<reference evidence="1" key="1">
    <citation type="submission" date="2024-04" db="EMBL/GenBank/DDBJ databases">
        <authorList>
            <consortium name="Molecular Ecology Group"/>
        </authorList>
    </citation>
    <scope>NUCLEOTIDE SEQUENCE</scope>
</reference>
<dbReference type="Gene3D" id="1.10.1170.10">
    <property type="entry name" value="Inhibitor Of Apoptosis Protein (2mihbC-IAP-1), Chain A"/>
    <property type="match status" value="2"/>
</dbReference>
<evidence type="ECO:0000313" key="1">
    <source>
        <dbReference type="EMBL" id="CAL1688569.1"/>
    </source>
</evidence>
<keyword evidence="2" id="KW-1185">Reference proteome</keyword>
<dbReference type="SUPFAM" id="SSF57924">
    <property type="entry name" value="Inhibitor of apoptosis (IAP) repeat"/>
    <property type="match status" value="2"/>
</dbReference>
<dbReference type="CDD" id="cd00022">
    <property type="entry name" value="BIR"/>
    <property type="match status" value="2"/>
</dbReference>
<dbReference type="PANTHER" id="PTHR10044">
    <property type="entry name" value="INHIBITOR OF APOPTOSIS"/>
    <property type="match status" value="1"/>
</dbReference>
<dbReference type="SMART" id="SM00238">
    <property type="entry name" value="BIR"/>
    <property type="match status" value="2"/>
</dbReference>
<dbReference type="AlphaFoldDB" id="A0AAV2P6K6"/>
<dbReference type="EMBL" id="OZ034831">
    <property type="protein sequence ID" value="CAL1688569.1"/>
    <property type="molecule type" value="Genomic_DNA"/>
</dbReference>
<accession>A0AAV2P6K6</accession>
<sequence>MEPTESSEISIDKTSDYRFEALRLQSFETWTEPTVNRNFIKVLAAAGFYYTGESDKAKCFDCQVEISNWDEDKDPLMEHKRRFPSCRFVRMRPCGDVSIGVDPKTIPSRAPKMNEICKLEESKVSPDTLDKRIEVYFEDLDLFHRVKIGDLVGACYPDFAIYERRLDTFLKWPGKFPLKDEDLAAAGFICANNGVVTYTYCFHCNGVITRWESYGNPVKEHSTWFPNCKFIQRFARGEAEEAKEP</sequence>
<dbReference type="InterPro" id="IPR001370">
    <property type="entry name" value="BIR_rpt"/>
</dbReference>
<dbReference type="Proteomes" id="UP001497644">
    <property type="component" value="Chromosome 8"/>
</dbReference>
<protein>
    <submittedName>
        <fullName evidence="1">Uncharacterized protein</fullName>
    </submittedName>
</protein>
<dbReference type="PROSITE" id="PS50143">
    <property type="entry name" value="BIR_REPEAT_2"/>
    <property type="match status" value="2"/>
</dbReference>
<organism evidence="1 2">
    <name type="scientific">Lasius platythorax</name>
    <dbReference type="NCBI Taxonomy" id="488582"/>
    <lineage>
        <taxon>Eukaryota</taxon>
        <taxon>Metazoa</taxon>
        <taxon>Ecdysozoa</taxon>
        <taxon>Arthropoda</taxon>
        <taxon>Hexapoda</taxon>
        <taxon>Insecta</taxon>
        <taxon>Pterygota</taxon>
        <taxon>Neoptera</taxon>
        <taxon>Endopterygota</taxon>
        <taxon>Hymenoptera</taxon>
        <taxon>Apocrita</taxon>
        <taxon>Aculeata</taxon>
        <taxon>Formicoidea</taxon>
        <taxon>Formicidae</taxon>
        <taxon>Formicinae</taxon>
        <taxon>Lasius</taxon>
        <taxon>Lasius</taxon>
    </lineage>
</organism>
<name>A0AAV2P6K6_9HYME</name>